<dbReference type="OrthoDB" id="51323at2157"/>
<dbReference type="InterPro" id="IPR003745">
    <property type="entry name" value="DUF166"/>
</dbReference>
<dbReference type="InParanoid" id="A0A0F7IHH5"/>
<gene>
    <name evidence="1" type="ORF">GAH_01215</name>
</gene>
<sequence length="296" mass="33833">MEPEQPKFKSDLKLTVFYHGEFGERFIANLMNYRNSCPSFGACSIDGCVQCKENVYSFSKNIVATFGMIDPMNMPDFIEDADEFLPKEIPKADIAIAINLHPDILIALPEKLAELGYKAYIVPVEEPRWCSAGLAKQIKEKCNELGLEFAAPKPFCILRESPEHPTINRFIREMGQGYPKFEIEVEENNGRKRITSVRIIRSQPCGCAWYVGIKLRELEFETMRELWDVVAEAHHSYPCTGSMERDNEYNETILHIAGYAVRHAVNQALGYEGDEDIPEHIHWIIYGDGKKSKANY</sequence>
<evidence type="ECO:0000313" key="2">
    <source>
        <dbReference type="Proteomes" id="UP000034723"/>
    </source>
</evidence>
<dbReference type="Pfam" id="PF02593">
    <property type="entry name" value="DUF166"/>
    <property type="match status" value="1"/>
</dbReference>
<name>A0A0F7IHH5_9EURY</name>
<keyword evidence="2" id="KW-1185">Reference proteome</keyword>
<dbReference type="Proteomes" id="UP000034723">
    <property type="component" value="Chromosome"/>
</dbReference>
<dbReference type="KEGG" id="gah:GAH_01215"/>
<dbReference type="AlphaFoldDB" id="A0A0F7IHH5"/>
<protein>
    <submittedName>
        <fullName evidence="1">Uncharacterized protein conserved in archaea</fullName>
    </submittedName>
</protein>
<dbReference type="RefSeq" id="WP_052747783.1">
    <property type="nucleotide sequence ID" value="NZ_CP011267.1"/>
</dbReference>
<accession>A0A0F7IHH5</accession>
<dbReference type="GeneID" id="24803788"/>
<dbReference type="EMBL" id="CP011267">
    <property type="protein sequence ID" value="AKG91475.1"/>
    <property type="molecule type" value="Genomic_DNA"/>
</dbReference>
<dbReference type="HOGENOM" id="CLU_077076_0_0_2"/>
<dbReference type="PATRIC" id="fig|113653.22.peg.1207"/>
<evidence type="ECO:0000313" key="1">
    <source>
        <dbReference type="EMBL" id="AKG91475.1"/>
    </source>
</evidence>
<reference evidence="1 2" key="1">
    <citation type="submission" date="2015-04" db="EMBL/GenBank/DDBJ databases">
        <title>The complete genome sequence of the hyperthermophilic, obligate iron-reducing archaeon Geoglobus ahangari strain 234T.</title>
        <authorList>
            <person name="Manzella M.P."/>
            <person name="Holmes D.E."/>
            <person name="Rocheleau J.M."/>
            <person name="Chung A."/>
            <person name="Reguera G."/>
            <person name="Kashefi K."/>
        </authorList>
    </citation>
    <scope>NUCLEOTIDE SEQUENCE [LARGE SCALE GENOMIC DNA]</scope>
    <source>
        <strain evidence="1 2">234</strain>
    </source>
</reference>
<proteinExistence type="predicted"/>
<dbReference type="STRING" id="113653.GAH_01215"/>
<organism evidence="1 2">
    <name type="scientific">Geoglobus ahangari</name>
    <dbReference type="NCBI Taxonomy" id="113653"/>
    <lineage>
        <taxon>Archaea</taxon>
        <taxon>Methanobacteriati</taxon>
        <taxon>Methanobacteriota</taxon>
        <taxon>Archaeoglobi</taxon>
        <taxon>Archaeoglobales</taxon>
        <taxon>Archaeoglobaceae</taxon>
        <taxon>Geoglobus</taxon>
    </lineage>
</organism>